<dbReference type="EC" id="4.2.1.1" evidence="3"/>
<evidence type="ECO:0000313" key="8">
    <source>
        <dbReference type="EMBL" id="OIR02854.1"/>
    </source>
</evidence>
<dbReference type="AlphaFoldDB" id="A0A1J5SS10"/>
<evidence type="ECO:0000256" key="7">
    <source>
        <dbReference type="ARBA" id="ARBA00048348"/>
    </source>
</evidence>
<dbReference type="PANTHER" id="PTHR11002">
    <property type="entry name" value="CARBONIC ANHYDRASE"/>
    <property type="match status" value="1"/>
</dbReference>
<evidence type="ECO:0000256" key="5">
    <source>
        <dbReference type="ARBA" id="ARBA00022833"/>
    </source>
</evidence>
<dbReference type="PANTHER" id="PTHR11002:SF76">
    <property type="entry name" value="CARBONIC ANHYDRASE"/>
    <property type="match status" value="1"/>
</dbReference>
<protein>
    <recommendedName>
        <fullName evidence="3">carbonic anhydrase</fullName>
        <ecNumber evidence="3">4.2.1.1</ecNumber>
    </recommendedName>
</protein>
<comment type="cofactor">
    <cofactor evidence="1">
        <name>Zn(2+)</name>
        <dbReference type="ChEBI" id="CHEBI:29105"/>
    </cofactor>
</comment>
<dbReference type="GO" id="GO:0004089">
    <property type="term" value="F:carbonate dehydratase activity"/>
    <property type="evidence" value="ECO:0007669"/>
    <property type="project" value="UniProtKB-EC"/>
</dbReference>
<keyword evidence="5" id="KW-0862">Zinc</keyword>
<evidence type="ECO:0000256" key="2">
    <source>
        <dbReference type="ARBA" id="ARBA00006217"/>
    </source>
</evidence>
<dbReference type="InterPro" id="IPR001765">
    <property type="entry name" value="Carbonic_anhydrase"/>
</dbReference>
<name>A0A1J5SS10_9ZZZZ</name>
<reference evidence="8" key="1">
    <citation type="submission" date="2016-10" db="EMBL/GenBank/DDBJ databases">
        <title>Sequence of Gallionella enrichment culture.</title>
        <authorList>
            <person name="Poehlein A."/>
            <person name="Muehling M."/>
            <person name="Daniel R."/>
        </authorList>
    </citation>
    <scope>NUCLEOTIDE SEQUENCE</scope>
</reference>
<dbReference type="InterPro" id="IPR036874">
    <property type="entry name" value="Carbonic_anhydrase_sf"/>
</dbReference>
<gene>
    <name evidence="8" type="primary">mtcA2_1</name>
    <name evidence="8" type="ORF">GALL_150620</name>
</gene>
<comment type="catalytic activity">
    <reaction evidence="7">
        <text>hydrogencarbonate + H(+) = CO2 + H2O</text>
        <dbReference type="Rhea" id="RHEA:10748"/>
        <dbReference type="ChEBI" id="CHEBI:15377"/>
        <dbReference type="ChEBI" id="CHEBI:15378"/>
        <dbReference type="ChEBI" id="CHEBI:16526"/>
        <dbReference type="ChEBI" id="CHEBI:17544"/>
        <dbReference type="EC" id="4.2.1.1"/>
    </reaction>
</comment>
<comment type="caution">
    <text evidence="8">The sequence shown here is derived from an EMBL/GenBank/DDBJ whole genome shotgun (WGS) entry which is preliminary data.</text>
</comment>
<keyword evidence="4" id="KW-0479">Metal-binding</keyword>
<comment type="similarity">
    <text evidence="2">Belongs to the beta-class carbonic anhydrase family.</text>
</comment>
<accession>A0A1J5SS10</accession>
<dbReference type="SUPFAM" id="SSF53056">
    <property type="entry name" value="beta-carbonic anhydrase, cab"/>
    <property type="match status" value="1"/>
</dbReference>
<dbReference type="Gene3D" id="3.40.1050.10">
    <property type="entry name" value="Carbonic anhydrase"/>
    <property type="match status" value="1"/>
</dbReference>
<organism evidence="8">
    <name type="scientific">mine drainage metagenome</name>
    <dbReference type="NCBI Taxonomy" id="410659"/>
    <lineage>
        <taxon>unclassified sequences</taxon>
        <taxon>metagenomes</taxon>
        <taxon>ecological metagenomes</taxon>
    </lineage>
</organism>
<evidence type="ECO:0000256" key="4">
    <source>
        <dbReference type="ARBA" id="ARBA00022723"/>
    </source>
</evidence>
<evidence type="ECO:0000256" key="3">
    <source>
        <dbReference type="ARBA" id="ARBA00012925"/>
    </source>
</evidence>
<dbReference type="GO" id="GO:0008270">
    <property type="term" value="F:zinc ion binding"/>
    <property type="evidence" value="ECO:0007669"/>
    <property type="project" value="InterPro"/>
</dbReference>
<dbReference type="EMBL" id="MLJW01000071">
    <property type="protein sequence ID" value="OIR02854.1"/>
    <property type="molecule type" value="Genomic_DNA"/>
</dbReference>
<evidence type="ECO:0000256" key="6">
    <source>
        <dbReference type="ARBA" id="ARBA00023239"/>
    </source>
</evidence>
<keyword evidence="6 8" id="KW-0456">Lyase</keyword>
<evidence type="ECO:0000256" key="1">
    <source>
        <dbReference type="ARBA" id="ARBA00001947"/>
    </source>
</evidence>
<proteinExistence type="inferred from homology"/>
<dbReference type="SMART" id="SM00947">
    <property type="entry name" value="Pro_CA"/>
    <property type="match status" value="1"/>
</dbReference>
<dbReference type="Pfam" id="PF00484">
    <property type="entry name" value="Pro_CA"/>
    <property type="match status" value="1"/>
</dbReference>
<sequence>MDVLIDGNQRFTKSISLHRDFLDIVDITKNQQHPFAAILGCSDSRTATEIIFDQGLGDIFSVRLAGNIASQFAIGSLEFSCKYLGSKLIVVLGHSNCGAVKAACDHFTGGYIGEILKHIEPAVKHEQAIAGSLDSSDLAFVDRVGHSNVAFQIQTILDKSEILRNMLETKQIGIAAAMYDVSSGLVTFDHSQSLF</sequence>